<dbReference type="InterPro" id="IPR027417">
    <property type="entry name" value="P-loop_NTPase"/>
</dbReference>
<reference evidence="6 8" key="1">
    <citation type="submission" date="2017-12" db="EMBL/GenBank/DDBJ databases">
        <title>Phylogenetic diversity of female urinary microbiome.</title>
        <authorList>
            <person name="Thomas-White K."/>
            <person name="Wolfe A.J."/>
        </authorList>
    </citation>
    <scope>NUCLEOTIDE SEQUENCE [LARGE SCALE GENOMIC DNA]</scope>
    <source>
        <strain evidence="6 8">UMB0119</strain>
    </source>
</reference>
<dbReference type="PANTHER" id="PTHR42714:SF6">
    <property type="entry name" value="TRANSLATION INITIATION FACTOR IF-2"/>
    <property type="match status" value="1"/>
</dbReference>
<protein>
    <submittedName>
        <fullName evidence="6">[FeFe] hydrogenase H-cluster maturation GTPase HydF</fullName>
    </submittedName>
    <submittedName>
        <fullName evidence="7">tRNA modification GTPase MnmE</fullName>
        <ecNumber evidence="7">3.6.5.-</ecNumber>
    </submittedName>
</protein>
<dbReference type="InterPro" id="IPR040644">
    <property type="entry name" value="HydF_tetramer"/>
</dbReference>
<dbReference type="EMBL" id="UFTA01000002">
    <property type="protein sequence ID" value="SUU91812.1"/>
    <property type="molecule type" value="Genomic_DNA"/>
</dbReference>
<evidence type="ECO:0000256" key="2">
    <source>
        <dbReference type="ARBA" id="ARBA00023134"/>
    </source>
</evidence>
<dbReference type="NCBIfam" id="TIGR03918">
    <property type="entry name" value="GTP_HydF"/>
    <property type="match status" value="1"/>
</dbReference>
<keyword evidence="8" id="KW-1185">Reference proteome</keyword>
<dbReference type="Pfam" id="PF01926">
    <property type="entry name" value="MMR_HSR1"/>
    <property type="match status" value="1"/>
</dbReference>
<evidence type="ECO:0000259" key="4">
    <source>
        <dbReference type="Pfam" id="PF18128"/>
    </source>
</evidence>
<dbReference type="Proteomes" id="UP000255124">
    <property type="component" value="Unassembled WGS sequence"/>
</dbReference>
<proteinExistence type="predicted"/>
<evidence type="ECO:0000259" key="3">
    <source>
        <dbReference type="Pfam" id="PF01926"/>
    </source>
</evidence>
<gene>
    <name evidence="6" type="primary">hydF</name>
    <name evidence="7" type="synonym">mnmE_1</name>
    <name evidence="6" type="ORF">CYJ34_05475</name>
    <name evidence="7" type="ORF">NCTC9810_00109</name>
</gene>
<feature type="domain" description="G" evidence="3">
    <location>
        <begin position="10"/>
        <end position="118"/>
    </location>
</feature>
<evidence type="ECO:0000313" key="9">
    <source>
        <dbReference type="Proteomes" id="UP000255124"/>
    </source>
</evidence>
<keyword evidence="1" id="KW-0547">Nucleotide-binding</keyword>
<feature type="domain" description="Hydrogen maturase F tetramerization" evidence="5">
    <location>
        <begin position="273"/>
        <end position="381"/>
    </location>
</feature>
<dbReference type="Gene3D" id="3.40.50.11410">
    <property type="match status" value="1"/>
</dbReference>
<dbReference type="InterPro" id="IPR005225">
    <property type="entry name" value="Small_GTP-bd"/>
</dbReference>
<dbReference type="GO" id="GO:0030488">
    <property type="term" value="P:tRNA methylation"/>
    <property type="evidence" value="ECO:0007669"/>
    <property type="project" value="TreeGrafter"/>
</dbReference>
<dbReference type="NCBIfam" id="TIGR00231">
    <property type="entry name" value="small_GTP"/>
    <property type="match status" value="1"/>
</dbReference>
<evidence type="ECO:0000313" key="7">
    <source>
        <dbReference type="EMBL" id="SUU91812.1"/>
    </source>
</evidence>
<reference evidence="7 9" key="2">
    <citation type="submission" date="2018-06" db="EMBL/GenBank/DDBJ databases">
        <authorList>
            <consortium name="Pathogen Informatics"/>
            <person name="Doyle S."/>
        </authorList>
    </citation>
    <scope>NUCLEOTIDE SEQUENCE [LARGE SCALE GENOMIC DNA]</scope>
    <source>
        <strain evidence="7 9">NCTC9810</strain>
    </source>
</reference>
<dbReference type="GO" id="GO:0002098">
    <property type="term" value="P:tRNA wobble uridine modification"/>
    <property type="evidence" value="ECO:0007669"/>
    <property type="project" value="TreeGrafter"/>
</dbReference>
<dbReference type="PANTHER" id="PTHR42714">
    <property type="entry name" value="TRNA MODIFICATION GTPASE GTPBP3"/>
    <property type="match status" value="1"/>
</dbReference>
<dbReference type="GO" id="GO:0016787">
    <property type="term" value="F:hydrolase activity"/>
    <property type="evidence" value="ECO:0007669"/>
    <property type="project" value="UniProtKB-KW"/>
</dbReference>
<feature type="domain" description="Hydrogen maturase F dimerization" evidence="4">
    <location>
        <begin position="172"/>
        <end position="269"/>
    </location>
</feature>
<sequence length="386" mass="43522">MKASKGERIHIAIFGNTNSGKSTLLNYLTGEDFAIVSDTHGTTTDPVNKAMEIHGLGAVNFIDTAGINDNTNLSDKRTQKSMKIIDKADIFLYLLSLEDDLSFVENLKKTHKPIIFIAPKQDLDCGKKILEKFKDLSPLAINNKTDDKYELFEELKYIYNIDKSTIKKTSITGNLVCEGDVVILVMPQDKAAPKDRLIKPQVMTIRELIDKNSTCISTSLENLENTLTCLKNPPSLIITDSQIFGEVYKLKPKESRLTSFSVLMSAYKGDIDYFIKSVKTLEKKIDNILIAEICTHPPIEEDIGTVKIPKMLRDKYPNVNIDFARGEDFKDFEKYDLIIECGSCMFNRASVISRVEKCKEKSIPMTNYGILIAYLKGILDKIDYKA</sequence>
<dbReference type="InterPro" id="IPR041606">
    <property type="entry name" value="HydF_dimer"/>
</dbReference>
<dbReference type="RefSeq" id="WP_101540309.1">
    <property type="nucleotide sequence ID" value="NZ_CALTZC010000042.1"/>
</dbReference>
<dbReference type="InterPro" id="IPR006073">
    <property type="entry name" value="GTP-bd"/>
</dbReference>
<dbReference type="SUPFAM" id="SSF52540">
    <property type="entry name" value="P-loop containing nucleoside triphosphate hydrolases"/>
    <property type="match status" value="1"/>
</dbReference>
<name>A0A2I1M960_9FIRM</name>
<evidence type="ECO:0000313" key="6">
    <source>
        <dbReference type="EMBL" id="PKZ16648.1"/>
    </source>
</evidence>
<dbReference type="EC" id="3.6.5.-" evidence="7"/>
<evidence type="ECO:0000313" key="8">
    <source>
        <dbReference type="Proteomes" id="UP000234335"/>
    </source>
</evidence>
<dbReference type="GO" id="GO:0005737">
    <property type="term" value="C:cytoplasm"/>
    <property type="evidence" value="ECO:0007669"/>
    <property type="project" value="TreeGrafter"/>
</dbReference>
<dbReference type="Pfam" id="PF18133">
    <property type="entry name" value="HydF_tetramer"/>
    <property type="match status" value="1"/>
</dbReference>
<dbReference type="AlphaFoldDB" id="A0A2I1M960"/>
<accession>A0A2I1M960</accession>
<dbReference type="Gene3D" id="3.40.50.11420">
    <property type="match status" value="1"/>
</dbReference>
<dbReference type="EMBL" id="PKGS01000003">
    <property type="protein sequence ID" value="PKZ16648.1"/>
    <property type="molecule type" value="Genomic_DNA"/>
</dbReference>
<organism evidence="6 8">
    <name type="scientific">Anaerococcus octavius</name>
    <dbReference type="NCBI Taxonomy" id="54007"/>
    <lineage>
        <taxon>Bacteria</taxon>
        <taxon>Bacillati</taxon>
        <taxon>Bacillota</taxon>
        <taxon>Tissierellia</taxon>
        <taxon>Tissierellales</taxon>
        <taxon>Peptoniphilaceae</taxon>
        <taxon>Anaerococcus</taxon>
    </lineage>
</organism>
<evidence type="ECO:0000256" key="1">
    <source>
        <dbReference type="ARBA" id="ARBA00022741"/>
    </source>
</evidence>
<dbReference type="InterPro" id="IPR023873">
    <property type="entry name" value="FeFe-hyd_GTPase_HydF"/>
</dbReference>
<dbReference type="Gene3D" id="3.40.50.300">
    <property type="entry name" value="P-loop containing nucleotide triphosphate hydrolases"/>
    <property type="match status" value="1"/>
</dbReference>
<dbReference type="OrthoDB" id="9811338at2"/>
<dbReference type="CDD" id="cd00880">
    <property type="entry name" value="Era_like"/>
    <property type="match status" value="1"/>
</dbReference>
<dbReference type="Proteomes" id="UP000234335">
    <property type="component" value="Unassembled WGS sequence"/>
</dbReference>
<dbReference type="GO" id="GO:0005525">
    <property type="term" value="F:GTP binding"/>
    <property type="evidence" value="ECO:0007669"/>
    <property type="project" value="UniProtKB-KW"/>
</dbReference>
<evidence type="ECO:0000259" key="5">
    <source>
        <dbReference type="Pfam" id="PF18133"/>
    </source>
</evidence>
<keyword evidence="2" id="KW-0342">GTP-binding</keyword>
<dbReference type="Pfam" id="PF18128">
    <property type="entry name" value="HydF_dimer"/>
    <property type="match status" value="1"/>
</dbReference>
<keyword evidence="7" id="KW-0378">Hydrolase</keyword>